<organism evidence="4 5">
    <name type="scientific">Nocardioides aquiterrae</name>
    <dbReference type="NCBI Taxonomy" id="203799"/>
    <lineage>
        <taxon>Bacteria</taxon>
        <taxon>Bacillati</taxon>
        <taxon>Actinomycetota</taxon>
        <taxon>Actinomycetes</taxon>
        <taxon>Propionibacteriales</taxon>
        <taxon>Nocardioidaceae</taxon>
        <taxon>Nocardioides</taxon>
    </lineage>
</organism>
<dbReference type="InterPro" id="IPR057561">
    <property type="entry name" value="NADase_transloc"/>
</dbReference>
<feature type="region of interest" description="Disordered" evidence="1">
    <location>
        <begin position="117"/>
        <end position="136"/>
    </location>
</feature>
<keyword evidence="5" id="KW-1185">Reference proteome</keyword>
<reference evidence="4 5" key="1">
    <citation type="journal article" date="2019" name="Int. J. Syst. Evol. Microbiol.">
        <title>The Global Catalogue of Microorganisms (GCM) 10K type strain sequencing project: providing services to taxonomists for standard genome sequencing and annotation.</title>
        <authorList>
            <consortium name="The Broad Institute Genomics Platform"/>
            <consortium name="The Broad Institute Genome Sequencing Center for Infectious Disease"/>
            <person name="Wu L."/>
            <person name="Ma J."/>
        </authorList>
    </citation>
    <scope>NUCLEOTIDE SEQUENCE [LARGE SCALE GENOMIC DNA]</scope>
    <source>
        <strain evidence="4 5">JCM 11813</strain>
    </source>
</reference>
<accession>A0ABN1UHM3</accession>
<dbReference type="SUPFAM" id="SSF49785">
    <property type="entry name" value="Galactose-binding domain-like"/>
    <property type="match status" value="1"/>
</dbReference>
<dbReference type="InterPro" id="IPR008979">
    <property type="entry name" value="Galactose-bd-like_sf"/>
</dbReference>
<sequence>MASCANCGHELGVGRFCTNCGHPVDAPPPAPPPPPSTPPPAQAGQVPPPPRYPLFADETEPAYVAPEPEPGPEPHPHRRPRPVWPFVVAAVALVLVAGVLAGVGLLAGGDDAAPGVATPTITRHGHPPSDPPAGGRLLAGAEVTVPATAPPNQDVSGNPTTYVGDNMLDGVPETCWRMPGDGGGEEITVTLPRQTHLRRVGLINGYAKTAQDARGHELDWYHGNRRVLRVEWVFDDGTTVSQDLADTEAVQSVDVDVTTTTVVLRLVSVSPPGEGRAARDYTAISDLSFVGT</sequence>
<dbReference type="Proteomes" id="UP001499979">
    <property type="component" value="Unassembled WGS sequence"/>
</dbReference>
<evidence type="ECO:0000313" key="4">
    <source>
        <dbReference type="EMBL" id="GAA1152291.1"/>
    </source>
</evidence>
<proteinExistence type="predicted"/>
<feature type="domain" description="NAD glycohydrolase translocation F5/8 type C" evidence="3">
    <location>
        <begin position="157"/>
        <end position="289"/>
    </location>
</feature>
<evidence type="ECO:0000313" key="5">
    <source>
        <dbReference type="Proteomes" id="UP001499979"/>
    </source>
</evidence>
<dbReference type="Pfam" id="PF25302">
    <property type="entry name" value="NADase_transloc"/>
    <property type="match status" value="1"/>
</dbReference>
<protein>
    <recommendedName>
        <fullName evidence="3">NAD glycohydrolase translocation F5/8 type C domain-containing protein</fullName>
    </recommendedName>
</protein>
<dbReference type="NCBIfam" id="NF047619">
    <property type="entry name" value="NADase_discoid"/>
    <property type="match status" value="1"/>
</dbReference>
<evidence type="ECO:0000256" key="1">
    <source>
        <dbReference type="SAM" id="MobiDB-lite"/>
    </source>
</evidence>
<keyword evidence="2" id="KW-0472">Membrane</keyword>
<dbReference type="Gene3D" id="2.60.120.260">
    <property type="entry name" value="Galactose-binding domain-like"/>
    <property type="match status" value="1"/>
</dbReference>
<feature type="region of interest" description="Disordered" evidence="1">
    <location>
        <begin position="18"/>
        <end position="78"/>
    </location>
</feature>
<comment type="caution">
    <text evidence="4">The sequence shown here is derived from an EMBL/GenBank/DDBJ whole genome shotgun (WGS) entry which is preliminary data.</text>
</comment>
<feature type="transmembrane region" description="Helical" evidence="2">
    <location>
        <begin position="83"/>
        <end position="107"/>
    </location>
</feature>
<dbReference type="RefSeq" id="WP_343908755.1">
    <property type="nucleotide sequence ID" value="NZ_BAAAJE010000018.1"/>
</dbReference>
<dbReference type="EMBL" id="BAAAJE010000018">
    <property type="protein sequence ID" value="GAA1152291.1"/>
    <property type="molecule type" value="Genomic_DNA"/>
</dbReference>
<feature type="compositionally biased region" description="Pro residues" evidence="1">
    <location>
        <begin position="25"/>
        <end position="52"/>
    </location>
</feature>
<evidence type="ECO:0000256" key="2">
    <source>
        <dbReference type="SAM" id="Phobius"/>
    </source>
</evidence>
<evidence type="ECO:0000259" key="3">
    <source>
        <dbReference type="Pfam" id="PF25302"/>
    </source>
</evidence>
<gene>
    <name evidence="4" type="ORF">GCM10009606_33540</name>
</gene>
<name>A0ABN1UHM3_9ACTN</name>
<keyword evidence="2" id="KW-1133">Transmembrane helix</keyword>
<keyword evidence="2" id="KW-0812">Transmembrane</keyword>